<keyword evidence="9" id="KW-1185">Reference proteome</keyword>
<evidence type="ECO:0000313" key="9">
    <source>
        <dbReference type="Proteomes" id="UP000263486"/>
    </source>
</evidence>
<evidence type="ECO:0000256" key="3">
    <source>
        <dbReference type="ARBA" id="ARBA00022490"/>
    </source>
</evidence>
<evidence type="ECO:0000256" key="7">
    <source>
        <dbReference type="HAMAP-Rule" id="MF_00090"/>
    </source>
</evidence>
<dbReference type="Pfam" id="PF01135">
    <property type="entry name" value="PCMT"/>
    <property type="match status" value="1"/>
</dbReference>
<dbReference type="NCBIfam" id="NF001453">
    <property type="entry name" value="PRK00312.1"/>
    <property type="match status" value="1"/>
</dbReference>
<dbReference type="GO" id="GO:0032259">
    <property type="term" value="P:methylation"/>
    <property type="evidence" value="ECO:0007669"/>
    <property type="project" value="UniProtKB-KW"/>
</dbReference>
<dbReference type="PANTHER" id="PTHR11579:SF0">
    <property type="entry name" value="PROTEIN-L-ISOASPARTATE(D-ASPARTATE) O-METHYLTRANSFERASE"/>
    <property type="match status" value="1"/>
</dbReference>
<evidence type="ECO:0000256" key="5">
    <source>
        <dbReference type="ARBA" id="ARBA00022679"/>
    </source>
</evidence>
<proteinExistence type="inferred from homology"/>
<dbReference type="Gene3D" id="3.40.50.150">
    <property type="entry name" value="Vaccinia Virus protein VP39"/>
    <property type="match status" value="1"/>
</dbReference>
<evidence type="ECO:0000256" key="1">
    <source>
        <dbReference type="ARBA" id="ARBA00004496"/>
    </source>
</evidence>
<keyword evidence="4 7" id="KW-0489">Methyltransferase</keyword>
<dbReference type="GO" id="GO:0004719">
    <property type="term" value="F:protein-L-isoaspartate (D-aspartate) O-methyltransferase activity"/>
    <property type="evidence" value="ECO:0007669"/>
    <property type="project" value="UniProtKB-EC"/>
</dbReference>
<dbReference type="CDD" id="cd02440">
    <property type="entry name" value="AdoMet_MTases"/>
    <property type="match status" value="1"/>
</dbReference>
<name>A0ABX9KEA8_9FUSO</name>
<keyword evidence="6 7" id="KW-0949">S-adenosyl-L-methionine</keyword>
<evidence type="ECO:0000313" key="8">
    <source>
        <dbReference type="EMBL" id="REI39973.1"/>
    </source>
</evidence>
<dbReference type="NCBIfam" id="TIGR00080">
    <property type="entry name" value="pimt"/>
    <property type="match status" value="1"/>
</dbReference>
<comment type="catalytic activity">
    <reaction evidence="7">
        <text>[protein]-L-isoaspartate + S-adenosyl-L-methionine = [protein]-L-isoaspartate alpha-methyl ester + S-adenosyl-L-homocysteine</text>
        <dbReference type="Rhea" id="RHEA:12705"/>
        <dbReference type="Rhea" id="RHEA-COMP:12143"/>
        <dbReference type="Rhea" id="RHEA-COMP:12144"/>
        <dbReference type="ChEBI" id="CHEBI:57856"/>
        <dbReference type="ChEBI" id="CHEBI:59789"/>
        <dbReference type="ChEBI" id="CHEBI:90596"/>
        <dbReference type="ChEBI" id="CHEBI:90598"/>
        <dbReference type="EC" id="2.1.1.77"/>
    </reaction>
</comment>
<dbReference type="HAMAP" id="MF_00090">
    <property type="entry name" value="PIMT"/>
    <property type="match status" value="1"/>
</dbReference>
<dbReference type="Proteomes" id="UP000263486">
    <property type="component" value="Unassembled WGS sequence"/>
</dbReference>
<gene>
    <name evidence="7" type="primary">pcm</name>
    <name evidence="8" type="ORF">DYH56_12840</name>
</gene>
<sequence>MFEKIRKAMVENQLSYRGIKDPRVIAAFLEVERHLFVREEEIEFAYNDYPLPIGSGQTISQPYIVAYMMEKLKIEKDDIVLEVGTGSGYEAALISKIAKQVITLEVDSHLYSESKKKLKQLGYKNIEVLKKNGFEGYEKKAPYDAIIVSAAPVEIPKILMEQLKIGGRMILPLGGFSQQLIYIERNDTDKFSVTGLIYVRFVPMIK</sequence>
<protein>
    <recommendedName>
        <fullName evidence="7">Protein-L-isoaspartate O-methyltransferase</fullName>
        <ecNumber evidence="7">2.1.1.77</ecNumber>
    </recommendedName>
    <alternativeName>
        <fullName evidence="7">L-isoaspartyl protein carboxyl methyltransferase</fullName>
    </alternativeName>
    <alternativeName>
        <fullName evidence="7">Protein L-isoaspartyl methyltransferase</fullName>
    </alternativeName>
    <alternativeName>
        <fullName evidence="7">Protein-beta-aspartate methyltransferase</fullName>
        <shortName evidence="7">PIMT</shortName>
    </alternativeName>
</protein>
<accession>A0ABX9KEA8</accession>
<organism evidence="8 9">
    <name type="scientific">Psychrilyobacter piezotolerans</name>
    <dbReference type="NCBI Taxonomy" id="2293438"/>
    <lineage>
        <taxon>Bacteria</taxon>
        <taxon>Fusobacteriati</taxon>
        <taxon>Fusobacteriota</taxon>
        <taxon>Fusobacteriia</taxon>
        <taxon>Fusobacteriales</taxon>
        <taxon>Fusobacteriaceae</taxon>
        <taxon>Psychrilyobacter</taxon>
    </lineage>
</organism>
<dbReference type="PANTHER" id="PTHR11579">
    <property type="entry name" value="PROTEIN-L-ISOASPARTATE O-METHYLTRANSFERASE"/>
    <property type="match status" value="1"/>
</dbReference>
<dbReference type="InterPro" id="IPR000682">
    <property type="entry name" value="PCMT"/>
</dbReference>
<reference evidence="8 9" key="1">
    <citation type="submission" date="2018-08" db="EMBL/GenBank/DDBJ databases">
        <title>Draft genome sequence of Psychrilyobacter sp. strain SD5 isolated from Black Sea water.</title>
        <authorList>
            <person name="Yadav S."/>
            <person name="Villanueva L."/>
            <person name="Damste J.S.S."/>
        </authorList>
    </citation>
    <scope>NUCLEOTIDE SEQUENCE [LARGE SCALE GENOMIC DNA]</scope>
    <source>
        <strain evidence="8 9">SD5</strain>
    </source>
</reference>
<evidence type="ECO:0000256" key="6">
    <source>
        <dbReference type="ARBA" id="ARBA00022691"/>
    </source>
</evidence>
<comment type="caution">
    <text evidence="8">The sequence shown here is derived from an EMBL/GenBank/DDBJ whole genome shotgun (WGS) entry which is preliminary data.</text>
</comment>
<evidence type="ECO:0000256" key="2">
    <source>
        <dbReference type="ARBA" id="ARBA00005369"/>
    </source>
</evidence>
<comment type="subcellular location">
    <subcellularLocation>
        <location evidence="1 7">Cytoplasm</location>
    </subcellularLocation>
</comment>
<dbReference type="RefSeq" id="WP_114643279.1">
    <property type="nucleotide sequence ID" value="NZ_JAACIO010000026.1"/>
</dbReference>
<dbReference type="InterPro" id="IPR029063">
    <property type="entry name" value="SAM-dependent_MTases_sf"/>
</dbReference>
<keyword evidence="5 7" id="KW-0808">Transferase</keyword>
<comment type="similarity">
    <text evidence="2 7">Belongs to the methyltransferase superfamily. L-isoaspartyl/D-aspartyl protein methyltransferase family.</text>
</comment>
<comment type="function">
    <text evidence="7">Catalyzes the methyl esterification of L-isoaspartyl residues in peptides and proteins that result from spontaneous decomposition of normal L-aspartyl and L-asparaginyl residues. It plays a role in the repair and/or degradation of damaged proteins.</text>
</comment>
<feature type="active site" evidence="7">
    <location>
        <position position="60"/>
    </location>
</feature>
<dbReference type="EC" id="2.1.1.77" evidence="7"/>
<dbReference type="SUPFAM" id="SSF53335">
    <property type="entry name" value="S-adenosyl-L-methionine-dependent methyltransferases"/>
    <property type="match status" value="1"/>
</dbReference>
<evidence type="ECO:0000256" key="4">
    <source>
        <dbReference type="ARBA" id="ARBA00022603"/>
    </source>
</evidence>
<dbReference type="EMBL" id="QUAJ01000027">
    <property type="protein sequence ID" value="REI39973.1"/>
    <property type="molecule type" value="Genomic_DNA"/>
</dbReference>
<keyword evidence="3 7" id="KW-0963">Cytoplasm</keyword>